<dbReference type="PROSITE" id="PS51006">
    <property type="entry name" value="PABS_2"/>
    <property type="match status" value="1"/>
</dbReference>
<dbReference type="InterPro" id="IPR042286">
    <property type="entry name" value="AdoMetDC_C"/>
</dbReference>
<comment type="caution">
    <text evidence="13">Lacks conserved residue(s) required for the propagation of feature annotation.</text>
</comment>
<comment type="pathway">
    <text evidence="13">Amine and polyamine biosynthesis; spermidine biosynthesis; spermidine from putrescine: step 1/1.</text>
</comment>
<dbReference type="RefSeq" id="WP_097104344.1">
    <property type="nucleotide sequence ID" value="NZ_OCMU01000001.1"/>
</dbReference>
<gene>
    <name evidence="13" type="primary">speE</name>
    <name evidence="16" type="ORF">SAMN06297164_1187</name>
</gene>
<evidence type="ECO:0000256" key="3">
    <source>
        <dbReference type="ARBA" id="ARBA00022679"/>
    </source>
</evidence>
<dbReference type="InterPro" id="IPR030373">
    <property type="entry name" value="PABS_CS"/>
</dbReference>
<dbReference type="InterPro" id="IPR003826">
    <property type="entry name" value="AdoMetDC_fam_prok"/>
</dbReference>
<dbReference type="SUPFAM" id="SSF56276">
    <property type="entry name" value="S-adenosylmethionine decarboxylase"/>
    <property type="match status" value="1"/>
</dbReference>
<dbReference type="Pfam" id="PF02675">
    <property type="entry name" value="AdoMet_dc"/>
    <property type="match status" value="1"/>
</dbReference>
<dbReference type="GO" id="GO:0008295">
    <property type="term" value="P:spermidine biosynthetic process"/>
    <property type="evidence" value="ECO:0007669"/>
    <property type="project" value="UniProtKB-UniRule"/>
</dbReference>
<keyword evidence="8 13" id="KW-0620">Polyamine biosynthesis</keyword>
<dbReference type="CDD" id="cd02440">
    <property type="entry name" value="AdoMet_MTases"/>
    <property type="match status" value="1"/>
</dbReference>
<dbReference type="Pfam" id="PF01564">
    <property type="entry name" value="Spermine_synth"/>
    <property type="match status" value="1"/>
</dbReference>
<reference evidence="16 17" key="1">
    <citation type="submission" date="2017-09" db="EMBL/GenBank/DDBJ databases">
        <authorList>
            <person name="Ehlers B."/>
            <person name="Leendertz F.H."/>
        </authorList>
    </citation>
    <scope>NUCLEOTIDE SEQUENCE [LARGE SCALE GENOMIC DNA]</scope>
    <source>
        <strain evidence="16 17">Nm42</strain>
    </source>
</reference>
<evidence type="ECO:0000256" key="10">
    <source>
        <dbReference type="ARBA" id="ARBA00023239"/>
    </source>
</evidence>
<keyword evidence="9" id="KW-0865">Zymogen</keyword>
<evidence type="ECO:0000256" key="14">
    <source>
        <dbReference type="PROSITE-ProRule" id="PRU00354"/>
    </source>
</evidence>
<dbReference type="SUPFAM" id="SSF53335">
    <property type="entry name" value="S-adenosyl-L-methionine-dependent methyltransferases"/>
    <property type="match status" value="1"/>
</dbReference>
<evidence type="ECO:0000256" key="9">
    <source>
        <dbReference type="ARBA" id="ARBA00023145"/>
    </source>
</evidence>
<keyword evidence="7 13" id="KW-0745">Spermidine biosynthesis</keyword>
<keyword evidence="4" id="KW-0949">S-adenosyl-L-methionine</keyword>
<keyword evidence="11" id="KW-0704">Schiff base</keyword>
<feature type="binding site" evidence="13">
    <location>
        <position position="154"/>
    </location>
    <ligand>
        <name>S-methyl-5'-thioadenosine</name>
        <dbReference type="ChEBI" id="CHEBI:17509"/>
    </ligand>
</feature>
<evidence type="ECO:0000256" key="4">
    <source>
        <dbReference type="ARBA" id="ARBA00022691"/>
    </source>
</evidence>
<dbReference type="Gene3D" id="3.40.50.150">
    <property type="entry name" value="Vaccinia Virus protein VP39"/>
    <property type="match status" value="1"/>
</dbReference>
<dbReference type="Proteomes" id="UP000219335">
    <property type="component" value="Unassembled WGS sequence"/>
</dbReference>
<dbReference type="NCBIfam" id="TIGR03330">
    <property type="entry name" value="SAM_DCase_Bsu"/>
    <property type="match status" value="1"/>
</dbReference>
<dbReference type="InterPro" id="IPR037163">
    <property type="entry name" value="Spermidine_synt_N_sf"/>
</dbReference>
<dbReference type="NCBIfam" id="NF002010">
    <property type="entry name" value="PRK00811.1"/>
    <property type="match status" value="1"/>
</dbReference>
<dbReference type="GO" id="GO:0004766">
    <property type="term" value="F:spermidine synthase activity"/>
    <property type="evidence" value="ECO:0007669"/>
    <property type="project" value="UniProtKB-UniRule"/>
</dbReference>
<evidence type="ECO:0000259" key="15">
    <source>
        <dbReference type="PROSITE" id="PS51006"/>
    </source>
</evidence>
<keyword evidence="5" id="KW-0210">Decarboxylase</keyword>
<evidence type="ECO:0000256" key="5">
    <source>
        <dbReference type="ARBA" id="ARBA00022793"/>
    </source>
</evidence>
<comment type="cofactor">
    <cofactor evidence="1">
        <name>pyruvate</name>
        <dbReference type="ChEBI" id="CHEBI:15361"/>
    </cofactor>
</comment>
<keyword evidence="6" id="KW-0068">Autocatalytic cleavage</keyword>
<dbReference type="Gene3D" id="2.30.140.10">
    <property type="entry name" value="Spermidine synthase, tetramerisation domain"/>
    <property type="match status" value="1"/>
</dbReference>
<dbReference type="Gene3D" id="3.30.360.110">
    <property type="entry name" value="S-adenosylmethionine decarboxylase domain"/>
    <property type="match status" value="1"/>
</dbReference>
<keyword evidence="12" id="KW-0670">Pyruvate</keyword>
<dbReference type="HAMAP" id="MF_00198">
    <property type="entry name" value="Spermidine_synth"/>
    <property type="match status" value="1"/>
</dbReference>
<feature type="binding site" evidence="13">
    <location>
        <position position="229"/>
    </location>
    <ligand>
        <name>S-methyl-5'-thioadenosine</name>
        <dbReference type="ChEBI" id="CHEBI:17509"/>
    </ligand>
</feature>
<dbReference type="InterPro" id="IPR016067">
    <property type="entry name" value="S-AdoMet_deCO2ase_core"/>
</dbReference>
<dbReference type="InterPro" id="IPR001045">
    <property type="entry name" value="Spermi_synthase"/>
</dbReference>
<sequence length="405" mass="46298">MTCTYNPCDGLHFLANLYNCTECIHYLDNAPKLQQYCLAAVSKSKLTALGQLFHQFDNGGVTGTVVLAESHLAIHTWPESRTVTLDVYVSNYTKNNSHSARMLVDDLIHFFKPIDTTRHTIERNISFVSEMLSKDYGFILRSEKQLASFRTDFQSLEVHDTPQFGRVLRLGDHFQTSEKEEYFYHENLIHPALTTLKNPKRVLIIGGGDGGSAEEVIKHPSIEQVILVEIDCKVVEIAKEFFATIHNNVFNDPRFKLLIEDGFDFIVKNETHFDCIVLDIPDPIGSAQKLYEEEFLYHCKRSLVYGGILTLHLGAPIVNPSQAKLIYRYLKPIFSVVKLYTVFVPLYGNLWLMAACSDSFDPTSLSETEIDKRIQEREINDLQYYNGATHHGIFSLPNFLRNFIE</sequence>
<dbReference type="InterPro" id="IPR017716">
    <property type="entry name" value="S-AdoMet_deCOase_pro-enz"/>
</dbReference>
<organism evidence="16 17">
    <name type="scientific">Nitrosomonas ureae</name>
    <dbReference type="NCBI Taxonomy" id="44577"/>
    <lineage>
        <taxon>Bacteria</taxon>
        <taxon>Pseudomonadati</taxon>
        <taxon>Pseudomonadota</taxon>
        <taxon>Betaproteobacteria</taxon>
        <taxon>Nitrosomonadales</taxon>
        <taxon>Nitrosomonadaceae</taxon>
        <taxon>Nitrosomonas</taxon>
    </lineage>
</organism>
<dbReference type="PANTHER" id="PTHR11558:SF11">
    <property type="entry name" value="SPERMIDINE SYNTHASE"/>
    <property type="match status" value="1"/>
</dbReference>
<keyword evidence="3 13" id="KW-0808">Transferase</keyword>
<feature type="binding site" evidence="13">
    <location>
        <position position="185"/>
    </location>
    <ligand>
        <name>spermidine</name>
        <dbReference type="ChEBI" id="CHEBI:57834"/>
    </ligand>
</feature>
<comment type="similarity">
    <text evidence="2 13">Belongs to the spermidine/spermine synthase family.</text>
</comment>
<dbReference type="InterPro" id="IPR030374">
    <property type="entry name" value="PABS"/>
</dbReference>
<evidence type="ECO:0000256" key="2">
    <source>
        <dbReference type="ARBA" id="ARBA00007867"/>
    </source>
</evidence>
<dbReference type="InterPro" id="IPR042284">
    <property type="entry name" value="AdoMetDC_N"/>
</dbReference>
<evidence type="ECO:0000256" key="1">
    <source>
        <dbReference type="ARBA" id="ARBA00001928"/>
    </source>
</evidence>
<evidence type="ECO:0000313" key="16">
    <source>
        <dbReference type="EMBL" id="SOD17420.1"/>
    </source>
</evidence>
<evidence type="ECO:0000256" key="8">
    <source>
        <dbReference type="ARBA" id="ARBA00023115"/>
    </source>
</evidence>
<dbReference type="AlphaFoldDB" id="A0A286A679"/>
<evidence type="ECO:0000256" key="6">
    <source>
        <dbReference type="ARBA" id="ARBA00022813"/>
    </source>
</evidence>
<evidence type="ECO:0000256" key="13">
    <source>
        <dbReference type="HAMAP-Rule" id="MF_00198"/>
    </source>
</evidence>
<feature type="active site" description="Proton acceptor" evidence="13 14">
    <location>
        <position position="279"/>
    </location>
</feature>
<evidence type="ECO:0000256" key="11">
    <source>
        <dbReference type="ARBA" id="ARBA00023270"/>
    </source>
</evidence>
<dbReference type="Gene3D" id="3.30.160.750">
    <property type="match status" value="1"/>
</dbReference>
<accession>A0A286A679</accession>
<dbReference type="GO" id="GO:0004014">
    <property type="term" value="F:adenosylmethionine decarboxylase activity"/>
    <property type="evidence" value="ECO:0007669"/>
    <property type="project" value="InterPro"/>
</dbReference>
<dbReference type="EC" id="2.5.1.16" evidence="13"/>
<dbReference type="PROSITE" id="PS01330">
    <property type="entry name" value="PABS_1"/>
    <property type="match status" value="1"/>
</dbReference>
<evidence type="ECO:0000313" key="17">
    <source>
        <dbReference type="Proteomes" id="UP000219335"/>
    </source>
</evidence>
<comment type="function">
    <text evidence="13">Catalyzes the irreversible transfer of a propylamine group from the amino donor S-adenosylmethioninamine (decarboxy-AdoMet) to putrescine (1,4-diaminobutane) to yield spermidine.</text>
</comment>
<dbReference type="PANTHER" id="PTHR11558">
    <property type="entry name" value="SPERMIDINE/SPERMINE SYNTHASE"/>
    <property type="match status" value="1"/>
</dbReference>
<comment type="catalytic activity">
    <reaction evidence="13">
        <text>S-adenosyl 3-(methylsulfanyl)propylamine + putrescine = S-methyl-5'-thioadenosine + spermidine + H(+)</text>
        <dbReference type="Rhea" id="RHEA:12721"/>
        <dbReference type="ChEBI" id="CHEBI:15378"/>
        <dbReference type="ChEBI" id="CHEBI:17509"/>
        <dbReference type="ChEBI" id="CHEBI:57443"/>
        <dbReference type="ChEBI" id="CHEBI:57834"/>
        <dbReference type="ChEBI" id="CHEBI:326268"/>
        <dbReference type="EC" id="2.5.1.16"/>
    </reaction>
</comment>
<name>A0A286A679_9PROT</name>
<evidence type="ECO:0000256" key="12">
    <source>
        <dbReference type="ARBA" id="ARBA00023317"/>
    </source>
</evidence>
<feature type="domain" description="PABS" evidence="15">
    <location>
        <begin position="125"/>
        <end position="358"/>
    </location>
</feature>
<dbReference type="InterPro" id="IPR029063">
    <property type="entry name" value="SAM-dependent_MTases_sf"/>
</dbReference>
<evidence type="ECO:0000256" key="7">
    <source>
        <dbReference type="ARBA" id="ARBA00023066"/>
    </source>
</evidence>
<comment type="subunit">
    <text evidence="13">Homodimer or homotetramer.</text>
</comment>
<dbReference type="EMBL" id="OCMU01000001">
    <property type="protein sequence ID" value="SOD17420.1"/>
    <property type="molecule type" value="Genomic_DNA"/>
</dbReference>
<proteinExistence type="inferred from homology"/>
<protein>
    <recommendedName>
        <fullName evidence="13">Polyamine aminopropyltransferase</fullName>
    </recommendedName>
    <alternativeName>
        <fullName evidence="13">Putrescine aminopropyltransferase</fullName>
        <shortName evidence="13">PAPT</shortName>
    </alternativeName>
    <alternativeName>
        <fullName evidence="13">Spermidine synthase</fullName>
        <shortName evidence="13">SPDS</shortName>
        <shortName evidence="13">SPDSY</shortName>
        <ecNumber evidence="13">2.5.1.16</ecNumber>
    </alternativeName>
</protein>
<feature type="binding site" evidence="13">
    <location>
        <position position="209"/>
    </location>
    <ligand>
        <name>spermidine</name>
        <dbReference type="ChEBI" id="CHEBI:57834"/>
    </ligand>
</feature>
<dbReference type="UniPathway" id="UPA00248">
    <property type="reaction ID" value="UER00314"/>
</dbReference>
<feature type="binding site" evidence="13">
    <location>
        <begin position="261"/>
        <end position="262"/>
    </location>
    <ligand>
        <name>S-methyl-5'-thioadenosine</name>
        <dbReference type="ChEBI" id="CHEBI:17509"/>
    </ligand>
</feature>
<keyword evidence="10" id="KW-0456">Lyase</keyword>